<proteinExistence type="predicted"/>
<sequence>MNSILKLLEERSLYVHIILFKIYISHNGKIKMPPIGNLRQEVKALFGTSFSKDIYSASKEYLITSGYVEDMFMGLSLMGRNYFENWIRNFESLSEEEREKLNTKLAPKMVDFFGLAGKANTVLDIVSNLLALNDKV</sequence>
<reference evidence="1 2" key="1">
    <citation type="submission" date="2016-10" db="EMBL/GenBank/DDBJ databases">
        <authorList>
            <person name="de Groot N.N."/>
        </authorList>
    </citation>
    <scope>NUCLEOTIDE SEQUENCE [LARGE SCALE GENOMIC DNA]</scope>
    <source>
        <strain evidence="1 2">MAR_2009_71</strain>
    </source>
</reference>
<name>A0A1H4V1X9_9FLAO</name>
<dbReference type="Proteomes" id="UP000183038">
    <property type="component" value="Unassembled WGS sequence"/>
</dbReference>
<organism evidence="1 2">
    <name type="scientific">Maribacter dokdonensis</name>
    <dbReference type="NCBI Taxonomy" id="320912"/>
    <lineage>
        <taxon>Bacteria</taxon>
        <taxon>Pseudomonadati</taxon>
        <taxon>Bacteroidota</taxon>
        <taxon>Flavobacteriia</taxon>
        <taxon>Flavobacteriales</taxon>
        <taxon>Flavobacteriaceae</taxon>
        <taxon>Maribacter</taxon>
    </lineage>
</organism>
<dbReference type="RefSeq" id="WP_074674616.1">
    <property type="nucleotide sequence ID" value="NZ_FNTB01000001.1"/>
</dbReference>
<protein>
    <submittedName>
        <fullName evidence="1">Uncharacterized protein</fullName>
    </submittedName>
</protein>
<evidence type="ECO:0000313" key="2">
    <source>
        <dbReference type="Proteomes" id="UP000183038"/>
    </source>
</evidence>
<accession>A0A1H4V1X9</accession>
<dbReference type="AlphaFoldDB" id="A0A1H4V1X9"/>
<evidence type="ECO:0000313" key="1">
    <source>
        <dbReference type="EMBL" id="SEC74404.1"/>
    </source>
</evidence>
<dbReference type="OrthoDB" id="1453492at2"/>
<gene>
    <name evidence="1" type="ORF">SAMN05192540_3970</name>
</gene>
<dbReference type="EMBL" id="FNTB01000001">
    <property type="protein sequence ID" value="SEC74404.1"/>
    <property type="molecule type" value="Genomic_DNA"/>
</dbReference>